<dbReference type="PIRSF" id="PIRSF037947">
    <property type="entry name" value="Protein_XRP2"/>
    <property type="match status" value="1"/>
</dbReference>
<feature type="domain" description="Tubulin binding cofactor C-like" evidence="1">
    <location>
        <begin position="57"/>
        <end position="96"/>
    </location>
</feature>
<dbReference type="Gene3D" id="2.160.20.70">
    <property type="match status" value="2"/>
</dbReference>
<protein>
    <recommendedName>
        <fullName evidence="1">Tubulin binding cofactor C-like domain-containing protein</fullName>
    </recommendedName>
</protein>
<dbReference type="InterPro" id="IPR036850">
    <property type="entry name" value="NDK-like_dom_sf"/>
</dbReference>
<organism evidence="2">
    <name type="scientific">Clastoptera arizonana</name>
    <name type="common">Arizona spittle bug</name>
    <dbReference type="NCBI Taxonomy" id="38151"/>
    <lineage>
        <taxon>Eukaryota</taxon>
        <taxon>Metazoa</taxon>
        <taxon>Ecdysozoa</taxon>
        <taxon>Arthropoda</taxon>
        <taxon>Hexapoda</taxon>
        <taxon>Insecta</taxon>
        <taxon>Pterygota</taxon>
        <taxon>Neoptera</taxon>
        <taxon>Paraneoptera</taxon>
        <taxon>Hemiptera</taxon>
        <taxon>Auchenorrhyncha</taxon>
        <taxon>Cercopoidea</taxon>
        <taxon>Clastopteridae</taxon>
        <taxon>Clastoptera</taxon>
    </lineage>
</organism>
<gene>
    <name evidence="2" type="ORF">g.9641</name>
</gene>
<dbReference type="GO" id="GO:0005929">
    <property type="term" value="C:cilium"/>
    <property type="evidence" value="ECO:0007669"/>
    <property type="project" value="TreeGrafter"/>
</dbReference>
<evidence type="ECO:0000313" key="2">
    <source>
        <dbReference type="EMBL" id="JAS30674.1"/>
    </source>
</evidence>
<dbReference type="InterPro" id="IPR012945">
    <property type="entry name" value="Tubulin-bd_cofactor_C_dom"/>
</dbReference>
<dbReference type="GO" id="GO:1990075">
    <property type="term" value="C:periciliary membrane compartment"/>
    <property type="evidence" value="ECO:0007669"/>
    <property type="project" value="TreeGrafter"/>
</dbReference>
<dbReference type="GO" id="GO:0006892">
    <property type="term" value="P:post-Golgi vesicle-mediated transport"/>
    <property type="evidence" value="ECO:0007669"/>
    <property type="project" value="TreeGrafter"/>
</dbReference>
<proteinExistence type="predicted"/>
<name>A0A1B6DYC4_9HEMI</name>
<dbReference type="EMBL" id="GEDC01006624">
    <property type="protein sequence ID" value="JAS30674.1"/>
    <property type="molecule type" value="Transcribed_RNA"/>
</dbReference>
<dbReference type="PANTHER" id="PTHR15440:SF0">
    <property type="entry name" value="PROTEIN XRP2"/>
    <property type="match status" value="1"/>
</dbReference>
<dbReference type="PANTHER" id="PTHR15440">
    <property type="entry name" value="XRP2 PROTEIN"/>
    <property type="match status" value="1"/>
</dbReference>
<accession>A0A1B6DYC4</accession>
<dbReference type="AlphaFoldDB" id="A0A1B6DYC4"/>
<evidence type="ECO:0000259" key="1">
    <source>
        <dbReference type="Pfam" id="PF07986"/>
    </source>
</evidence>
<dbReference type="Gene3D" id="3.30.70.141">
    <property type="entry name" value="Nucleoside diphosphate kinase-like domain"/>
    <property type="match status" value="1"/>
</dbReference>
<dbReference type="Pfam" id="PF07986">
    <property type="entry name" value="TBCC"/>
    <property type="match status" value="1"/>
</dbReference>
<reference evidence="2" key="1">
    <citation type="submission" date="2015-12" db="EMBL/GenBank/DDBJ databases">
        <title>De novo transcriptome assembly of four potential Pierce s Disease insect vectors from Arizona vineyards.</title>
        <authorList>
            <person name="Tassone E.E."/>
        </authorList>
    </citation>
    <scope>NUCLEOTIDE SEQUENCE</scope>
</reference>
<dbReference type="GO" id="GO:0005096">
    <property type="term" value="F:GTPase activator activity"/>
    <property type="evidence" value="ECO:0007669"/>
    <property type="project" value="InterPro"/>
</dbReference>
<dbReference type="InterPro" id="IPR039093">
    <property type="entry name" value="XRP2"/>
</dbReference>
<sequence>MGFIFSKCTKKIERNGENSLLKKYSWDDKKSVVDPSDYILNELLNKEAWKLPGDINGEQIVIKNCTNTLIYVLDHINMVTIDDCIGCKIITGPVKDHFSTAFLSPFNNSWYDIHDFTPTQGGHNWSILPNKTSILDYLQPPAAHGNLRISLNKNDSIVPVTTGIFNQLTDVSEACLVVFFFDGREENTASTFIRKFNHDMPDAKLLTTKKVLLSPRDAEIIFGTTTYNQVTTRGPLIGLVVVGQQVNSYCQKAVSEITSETDKIYVSNDQRTSTVQVDTFINVSNMNLQT</sequence>
<dbReference type="InterPro" id="IPR016098">
    <property type="entry name" value="CAP/MinC_C"/>
</dbReference>